<dbReference type="GO" id="GO:0006886">
    <property type="term" value="P:intracellular protein transport"/>
    <property type="evidence" value="ECO:0007669"/>
    <property type="project" value="InterPro"/>
</dbReference>
<dbReference type="STRING" id="7176.B0W8B2"/>
<accession>B0W8B2</accession>
<evidence type="ECO:0000313" key="12">
    <source>
        <dbReference type="Proteomes" id="UP000002320"/>
    </source>
</evidence>
<reference evidence="10" key="1">
    <citation type="submission" date="2007-03" db="EMBL/GenBank/DDBJ databases">
        <title>Annotation of Culex pipiens quinquefasciatus.</title>
        <authorList>
            <consortium name="The Broad Institute Genome Sequencing Platform"/>
            <person name="Atkinson P.W."/>
            <person name="Hemingway J."/>
            <person name="Christensen B.M."/>
            <person name="Higgs S."/>
            <person name="Kodira C."/>
            <person name="Hannick L."/>
            <person name="Megy K."/>
            <person name="O'Leary S."/>
            <person name="Pearson M."/>
            <person name="Haas B.J."/>
            <person name="Mauceli E."/>
            <person name="Wortman J.R."/>
            <person name="Lee N.H."/>
            <person name="Guigo R."/>
            <person name="Stanke M."/>
            <person name="Alvarado L."/>
            <person name="Amedeo P."/>
            <person name="Antoine C.H."/>
            <person name="Arensburger P."/>
            <person name="Bidwell S.L."/>
            <person name="Crawford M."/>
            <person name="Camaro F."/>
            <person name="Devon K."/>
            <person name="Engels R."/>
            <person name="Hammond M."/>
            <person name="Howarth C."/>
            <person name="Koehrsen M."/>
            <person name="Lawson D."/>
            <person name="Montgomery P."/>
            <person name="Nene V."/>
            <person name="Nusbaum C."/>
            <person name="Puiu D."/>
            <person name="Romero-Severson J."/>
            <person name="Severson D.W."/>
            <person name="Shumway M."/>
            <person name="Sisk P."/>
            <person name="Stolte C."/>
            <person name="Zeng Q."/>
            <person name="Eisenstadt E."/>
            <person name="Fraser-Liggett C."/>
            <person name="Strausberg R."/>
            <person name="Galagan J."/>
            <person name="Birren B."/>
            <person name="Collins F.H."/>
        </authorList>
    </citation>
    <scope>NUCLEOTIDE SEQUENCE [LARGE SCALE GENOMIC DNA]</scope>
    <source>
        <strain evidence="10">JHB</strain>
    </source>
</reference>
<dbReference type="VEuPathDB" id="VectorBase:CPIJ002790"/>
<keyword evidence="7" id="KW-0472">Membrane</keyword>
<dbReference type="KEGG" id="cqu:CpipJ_CPIJ002790"/>
<evidence type="ECO:0000313" key="11">
    <source>
        <dbReference type="EnsemblMetazoa" id="CPIJ002790-PA"/>
    </source>
</evidence>
<evidence type="ECO:0000313" key="10">
    <source>
        <dbReference type="EMBL" id="EDS38841.1"/>
    </source>
</evidence>
<organism>
    <name type="scientific">Culex quinquefasciatus</name>
    <name type="common">Southern house mosquito</name>
    <name type="synonym">Culex pungens</name>
    <dbReference type="NCBI Taxonomy" id="7176"/>
    <lineage>
        <taxon>Eukaryota</taxon>
        <taxon>Metazoa</taxon>
        <taxon>Ecdysozoa</taxon>
        <taxon>Arthropoda</taxon>
        <taxon>Hexapoda</taxon>
        <taxon>Insecta</taxon>
        <taxon>Pterygota</taxon>
        <taxon>Neoptera</taxon>
        <taxon>Endopterygota</taxon>
        <taxon>Diptera</taxon>
        <taxon>Nematocera</taxon>
        <taxon>Culicoidea</taxon>
        <taxon>Culicidae</taxon>
        <taxon>Culicinae</taxon>
        <taxon>Culicini</taxon>
        <taxon>Culex</taxon>
        <taxon>Culex</taxon>
    </lineage>
</organism>
<evidence type="ECO:0000256" key="8">
    <source>
        <dbReference type="ARBA" id="ARBA00031345"/>
    </source>
</evidence>
<evidence type="ECO:0000256" key="5">
    <source>
        <dbReference type="ARBA" id="ARBA00022927"/>
    </source>
</evidence>
<dbReference type="InterPro" id="IPR019335">
    <property type="entry name" value="COG7"/>
</dbReference>
<dbReference type="PANTHER" id="PTHR21443">
    <property type="entry name" value="CONSERVED OLIGOMERIC GOLGI COMPLEX COMPONENT 7"/>
    <property type="match status" value="1"/>
</dbReference>
<dbReference type="Proteomes" id="UP000002320">
    <property type="component" value="Unassembled WGS sequence"/>
</dbReference>
<dbReference type="GO" id="GO:0007030">
    <property type="term" value="P:Golgi organization"/>
    <property type="evidence" value="ECO:0007669"/>
    <property type="project" value="TreeGrafter"/>
</dbReference>
<keyword evidence="9" id="KW-0175">Coiled coil</keyword>
<dbReference type="PANTHER" id="PTHR21443:SF0">
    <property type="entry name" value="CONSERVED OLIGOMERIC GOLGI COMPLEX SUBUNIT 7"/>
    <property type="match status" value="1"/>
</dbReference>
<feature type="coiled-coil region" evidence="9">
    <location>
        <begin position="94"/>
        <end position="149"/>
    </location>
</feature>
<reference evidence="11" key="2">
    <citation type="submission" date="2021-02" db="UniProtKB">
        <authorList>
            <consortium name="EnsemblMetazoa"/>
        </authorList>
    </citation>
    <scope>IDENTIFICATION</scope>
    <source>
        <strain evidence="11">JHB</strain>
    </source>
</reference>
<keyword evidence="5" id="KW-0653">Protein transport</keyword>
<evidence type="ECO:0000256" key="7">
    <source>
        <dbReference type="ARBA" id="ARBA00023136"/>
    </source>
</evidence>
<dbReference type="OrthoDB" id="245173at2759"/>
<dbReference type="GO" id="GO:0017119">
    <property type="term" value="C:Golgi transport complex"/>
    <property type="evidence" value="ECO:0007669"/>
    <property type="project" value="InterPro"/>
</dbReference>
<dbReference type="InParanoid" id="B0W8B2"/>
<sequence length="727" mass="82414">MGASLAWTKTNKNAVGRRVDVSPKMDLSLFSDDSFDALKWINTHSHIEGDIATKKATVSAQVSKLQVYVEQINFALEKSSIQGTNTMLVALNDMNSIQREINSLMGTIKQVQHEIGHVHRDSGTYLSNLERLESVFQKLQAAKHGMQESDGWRKLTGELDELLEQNEIHQLSGKFGTLKTSMLAQTGLPGQADREVQLEYFTNRIEAAVSPLIIQFIQQADAENYSKHVYIFESIGRLAQLAQYYRKVHRNILVDKWVKNVESDSICEILSNFYDCLLNFVHQQLKWCSQVGMDSSQPIEVVIETLIYLQSSRETIVEKGVRKFTEKFELLSDISNINKKFETAVEKIIKDQRINSLKQEELSGAIYGYFATSVVQYLPIESDDSKKLLKELQVSNAEIAETVRSLANGNVKLAKWAEKALSRCAHVSQNYSLPQLVKVFQDMIVSWVENFVLAQKKLITCRTEQLDWNLIQLNINLLQHLGDFMGNIQLLSENIAKSAKDCDPTKSVYCSQLSSKQDKRSKFLISSEEDIFNELFSEENKIVAMRPTHDSIMKFILYAIEKHFNGMRFSANKEGEGFNLPDYSYAPQEYITQIGQYLLTLPQHLEPLLLSPSPSLKFALQSCDDAYSKDKFCADVLLALIVEETTAFYQESIDNIQSLTAAGSKQLAVDIEYFGNVLEEMSLPFNATLQQTVVLLRTPLEQYNTVGTGYNARLVAKIRQKRNIVSS</sequence>
<dbReference type="EnsemblMetazoa" id="CPIJ002790-RA">
    <property type="protein sequence ID" value="CPIJ002790-PA"/>
    <property type="gene ID" value="CPIJ002790"/>
</dbReference>
<keyword evidence="4" id="KW-0813">Transport</keyword>
<dbReference type="Pfam" id="PF10191">
    <property type="entry name" value="COG7"/>
    <property type="match status" value="2"/>
</dbReference>
<evidence type="ECO:0000256" key="2">
    <source>
        <dbReference type="ARBA" id="ARBA00005831"/>
    </source>
</evidence>
<comment type="subcellular location">
    <subcellularLocation>
        <location evidence="1">Golgi apparatus membrane</location>
        <topology evidence="1">Peripheral membrane protein</topology>
    </subcellularLocation>
</comment>
<dbReference type="AlphaFoldDB" id="B0W8B2"/>
<proteinExistence type="inferred from homology"/>
<dbReference type="GO" id="GO:0006890">
    <property type="term" value="P:retrograde vesicle-mediated transport, Golgi to endoplasmic reticulum"/>
    <property type="evidence" value="ECO:0007669"/>
    <property type="project" value="TreeGrafter"/>
</dbReference>
<keyword evidence="12" id="KW-1185">Reference proteome</keyword>
<dbReference type="eggNOG" id="KOG4182">
    <property type="taxonomic scope" value="Eukaryota"/>
</dbReference>
<dbReference type="GO" id="GO:0000139">
    <property type="term" value="C:Golgi membrane"/>
    <property type="evidence" value="ECO:0007669"/>
    <property type="project" value="UniProtKB-SubCell"/>
</dbReference>
<dbReference type="OMA" id="LKYYHNC"/>
<gene>
    <name evidence="11" type="primary">6034657</name>
    <name evidence="10" type="ORF">CpipJ_CPIJ002790</name>
</gene>
<dbReference type="EMBL" id="DS231858">
    <property type="protein sequence ID" value="EDS38841.1"/>
    <property type="molecule type" value="Genomic_DNA"/>
</dbReference>
<comment type="similarity">
    <text evidence="2">Belongs to the COG7 family.</text>
</comment>
<dbReference type="HOGENOM" id="CLU_006044_2_0_1"/>
<evidence type="ECO:0000256" key="1">
    <source>
        <dbReference type="ARBA" id="ARBA00004395"/>
    </source>
</evidence>
<keyword evidence="6" id="KW-0333">Golgi apparatus</keyword>
<evidence type="ECO:0000256" key="3">
    <source>
        <dbReference type="ARBA" id="ARBA00020984"/>
    </source>
</evidence>
<dbReference type="VEuPathDB" id="VectorBase:CQUJHB009400"/>
<evidence type="ECO:0000256" key="4">
    <source>
        <dbReference type="ARBA" id="ARBA00022448"/>
    </source>
</evidence>
<evidence type="ECO:0000256" key="9">
    <source>
        <dbReference type="SAM" id="Coils"/>
    </source>
</evidence>
<name>B0W8B2_CULQU</name>
<dbReference type="FunCoup" id="B0W8B2">
    <property type="interactions" value="801"/>
</dbReference>
<protein>
    <recommendedName>
        <fullName evidence="3">Conserved oligomeric Golgi complex subunit 7</fullName>
    </recommendedName>
    <alternativeName>
        <fullName evidence="8">Component of oligomeric Golgi complex 7</fullName>
    </alternativeName>
</protein>
<evidence type="ECO:0000256" key="6">
    <source>
        <dbReference type="ARBA" id="ARBA00023034"/>
    </source>
</evidence>